<feature type="transmembrane region" description="Helical" evidence="1">
    <location>
        <begin position="155"/>
        <end position="180"/>
    </location>
</feature>
<gene>
    <name evidence="2" type="ORF">E1261_02405</name>
</gene>
<protein>
    <submittedName>
        <fullName evidence="2">ABC transporter permease</fullName>
    </submittedName>
</protein>
<dbReference type="OrthoDB" id="3376858at2"/>
<proteinExistence type="predicted"/>
<accession>A0A4R4QHD7</accession>
<keyword evidence="3" id="KW-1185">Reference proteome</keyword>
<feature type="transmembrane region" description="Helical" evidence="1">
    <location>
        <begin position="253"/>
        <end position="274"/>
    </location>
</feature>
<dbReference type="PANTHER" id="PTHR37305">
    <property type="entry name" value="INTEGRAL MEMBRANE PROTEIN-RELATED"/>
    <property type="match status" value="1"/>
</dbReference>
<evidence type="ECO:0000313" key="3">
    <source>
        <dbReference type="Proteomes" id="UP000295075"/>
    </source>
</evidence>
<keyword evidence="1" id="KW-1133">Transmembrane helix</keyword>
<dbReference type="Proteomes" id="UP000295075">
    <property type="component" value="Unassembled WGS sequence"/>
</dbReference>
<name>A0A4R4QHD7_9ACTN</name>
<evidence type="ECO:0000256" key="1">
    <source>
        <dbReference type="SAM" id="Phobius"/>
    </source>
</evidence>
<feature type="transmembrane region" description="Helical" evidence="1">
    <location>
        <begin position="73"/>
        <end position="97"/>
    </location>
</feature>
<dbReference type="GO" id="GO:0005886">
    <property type="term" value="C:plasma membrane"/>
    <property type="evidence" value="ECO:0007669"/>
    <property type="project" value="UniProtKB-SubCell"/>
</dbReference>
<reference evidence="2 3" key="1">
    <citation type="submission" date="2019-03" db="EMBL/GenBank/DDBJ databases">
        <title>Draft genome sequences of novel Actinobacteria.</title>
        <authorList>
            <person name="Sahin N."/>
            <person name="Ay H."/>
            <person name="Saygin H."/>
        </authorList>
    </citation>
    <scope>NUCLEOTIDE SEQUENCE [LARGE SCALE GENOMIC DNA]</scope>
    <source>
        <strain evidence="2 3">JCM 30547</strain>
    </source>
</reference>
<comment type="caution">
    <text evidence="2">The sequence shown here is derived from an EMBL/GenBank/DDBJ whole genome shotgun (WGS) entry which is preliminary data.</text>
</comment>
<organism evidence="2 3">
    <name type="scientific">Kribbella albertanoniae</name>
    <dbReference type="NCBI Taxonomy" id="1266829"/>
    <lineage>
        <taxon>Bacteria</taxon>
        <taxon>Bacillati</taxon>
        <taxon>Actinomycetota</taxon>
        <taxon>Actinomycetes</taxon>
        <taxon>Propionibacteriales</taxon>
        <taxon>Kribbellaceae</taxon>
        <taxon>Kribbella</taxon>
    </lineage>
</organism>
<dbReference type="EMBL" id="SMKA01000004">
    <property type="protein sequence ID" value="TDC35048.1"/>
    <property type="molecule type" value="Genomic_DNA"/>
</dbReference>
<feature type="transmembrane region" description="Helical" evidence="1">
    <location>
        <begin position="21"/>
        <end position="39"/>
    </location>
</feature>
<dbReference type="GO" id="GO:0140359">
    <property type="term" value="F:ABC-type transporter activity"/>
    <property type="evidence" value="ECO:0007669"/>
    <property type="project" value="InterPro"/>
</dbReference>
<evidence type="ECO:0000313" key="2">
    <source>
        <dbReference type="EMBL" id="TDC35048.1"/>
    </source>
</evidence>
<dbReference type="AlphaFoldDB" id="A0A4R4QHD7"/>
<keyword evidence="1" id="KW-0812">Transmembrane</keyword>
<feature type="transmembrane region" description="Helical" evidence="1">
    <location>
        <begin position="187"/>
        <end position="205"/>
    </location>
</feature>
<feature type="transmembrane region" description="Helical" evidence="1">
    <location>
        <begin position="118"/>
        <end position="143"/>
    </location>
</feature>
<dbReference type="Pfam" id="PF12679">
    <property type="entry name" value="ABC2_membrane_2"/>
    <property type="match status" value="1"/>
</dbReference>
<dbReference type="PANTHER" id="PTHR37305:SF1">
    <property type="entry name" value="MEMBRANE PROTEIN"/>
    <property type="match status" value="1"/>
</dbReference>
<sequence length="280" mass="28432">MRRSLYAEMLKLGKRPAVHTTIGVWLVLSLFFGYVFPYFTYRGSSAAAAEERAAAIAGVLDALPASLATTPIAGLPVFAGALAILFGALATGSEYGWRTMKIVLSQGPPRTSVIAGKLAALVLLLASILVLSFATAAVASAIVEGATELPTAWPSAGAVLAGLGSGLLIAAMWCSAGVLLAHLLRGTAMPIGLGLVWALAVENLLRTGASIPVLGTLQRYTPGSAAGSLVAALDATPQSAGGTPGVSTNLPGLTAAAVLLVYLAVFVIATVLVVRRRDVN</sequence>
<keyword evidence="1" id="KW-0472">Membrane</keyword>
<dbReference type="RefSeq" id="WP_132401053.1">
    <property type="nucleotide sequence ID" value="NZ_SMKA01000004.1"/>
</dbReference>